<dbReference type="PROSITE" id="PS50110">
    <property type="entry name" value="RESPONSE_REGULATORY"/>
    <property type="match status" value="1"/>
</dbReference>
<protein>
    <submittedName>
        <fullName evidence="4">Response regulator transcription factor</fullName>
    </submittedName>
</protein>
<dbReference type="RefSeq" id="WP_207826029.1">
    <property type="nucleotide sequence ID" value="NZ_CP062006.1"/>
</dbReference>
<sequence length="245" mass="27109">MNLYRDLHMADMPENRLSSGDPGNLLLINLGDDEPHALGSYLERAGFIVSATTSLDHMRDREVSLAGHFDAVVLAARLPNCAALGAVRDLSRPDSPPLLVVALEGEVVERVLVLEMGAGDLVGRETAPREVLARLHRLIRRKPETPLPSPVLPTFDETWTMKLAQRALITPKGQHISLSGRDQALLEVFTRHVDGFILEDDFPRGHIRTAISRLKRKVMLNSGVELPIQNVWGQGYRLDAVLVTQ</sequence>
<evidence type="ECO:0000256" key="1">
    <source>
        <dbReference type="ARBA" id="ARBA00023125"/>
    </source>
</evidence>
<evidence type="ECO:0000259" key="3">
    <source>
        <dbReference type="PROSITE" id="PS50110"/>
    </source>
</evidence>
<dbReference type="Proteomes" id="UP000663942">
    <property type="component" value="Chromosome"/>
</dbReference>
<dbReference type="SUPFAM" id="SSF52172">
    <property type="entry name" value="CheY-like"/>
    <property type="match status" value="1"/>
</dbReference>
<reference evidence="4 5" key="1">
    <citation type="submission" date="2020-09" db="EMBL/GenBank/DDBJ databases">
        <title>Brevundimonas sp. LVF1 isolated from an oligotrophic pond in Goettingen, Germany.</title>
        <authorList>
            <person name="Friedrich I."/>
            <person name="Klassen A."/>
            <person name="Neubauer H."/>
            <person name="Schneider D."/>
            <person name="Hertel R."/>
            <person name="Daniel R."/>
        </authorList>
    </citation>
    <scope>NUCLEOTIDE SEQUENCE [LARGE SCALE GENOMIC DNA]</scope>
    <source>
        <strain evidence="4 5">LVF1</strain>
    </source>
</reference>
<accession>A0ABX7SP01</accession>
<dbReference type="InterPro" id="IPR011006">
    <property type="entry name" value="CheY-like_superfamily"/>
</dbReference>
<dbReference type="Gene3D" id="1.10.10.10">
    <property type="entry name" value="Winged helix-like DNA-binding domain superfamily/Winged helix DNA-binding domain"/>
    <property type="match status" value="1"/>
</dbReference>
<keyword evidence="5" id="KW-1185">Reference proteome</keyword>
<dbReference type="InterPro" id="IPR016032">
    <property type="entry name" value="Sig_transdc_resp-reg_C-effctor"/>
</dbReference>
<evidence type="ECO:0000313" key="4">
    <source>
        <dbReference type="EMBL" id="QTC88615.1"/>
    </source>
</evidence>
<evidence type="ECO:0000256" key="2">
    <source>
        <dbReference type="PROSITE-ProRule" id="PRU00169"/>
    </source>
</evidence>
<keyword evidence="1" id="KW-0238">DNA-binding</keyword>
<name>A0ABX7SP01_9CAUL</name>
<feature type="domain" description="Response regulatory" evidence="3">
    <location>
        <begin position="24"/>
        <end position="139"/>
    </location>
</feature>
<comment type="caution">
    <text evidence="2">Lacks conserved residue(s) required for the propagation of feature annotation.</text>
</comment>
<gene>
    <name evidence="4" type="ORF">IFE19_04375</name>
</gene>
<dbReference type="InterPro" id="IPR001867">
    <property type="entry name" value="OmpR/PhoB-type_DNA-bd"/>
</dbReference>
<dbReference type="SUPFAM" id="SSF46894">
    <property type="entry name" value="C-terminal effector domain of the bipartite response regulators"/>
    <property type="match status" value="1"/>
</dbReference>
<dbReference type="SMART" id="SM00862">
    <property type="entry name" value="Trans_reg_C"/>
    <property type="match status" value="1"/>
</dbReference>
<dbReference type="InterPro" id="IPR001789">
    <property type="entry name" value="Sig_transdc_resp-reg_receiver"/>
</dbReference>
<organism evidence="4 5">
    <name type="scientific">Brevundimonas pondensis</name>
    <dbReference type="NCBI Taxonomy" id="2774189"/>
    <lineage>
        <taxon>Bacteria</taxon>
        <taxon>Pseudomonadati</taxon>
        <taxon>Pseudomonadota</taxon>
        <taxon>Alphaproteobacteria</taxon>
        <taxon>Caulobacterales</taxon>
        <taxon>Caulobacteraceae</taxon>
        <taxon>Brevundimonas</taxon>
    </lineage>
</organism>
<dbReference type="Gene3D" id="3.40.50.2300">
    <property type="match status" value="1"/>
</dbReference>
<proteinExistence type="predicted"/>
<dbReference type="InterPro" id="IPR036388">
    <property type="entry name" value="WH-like_DNA-bd_sf"/>
</dbReference>
<evidence type="ECO:0000313" key="5">
    <source>
        <dbReference type="Proteomes" id="UP000663942"/>
    </source>
</evidence>
<dbReference type="EMBL" id="CP062006">
    <property type="protein sequence ID" value="QTC88615.1"/>
    <property type="molecule type" value="Genomic_DNA"/>
</dbReference>